<protein>
    <submittedName>
        <fullName evidence="2">Lactonase, 7-bladed beta-propeller</fullName>
    </submittedName>
</protein>
<dbReference type="Pfam" id="PF10282">
    <property type="entry name" value="Lactonase"/>
    <property type="match status" value="1"/>
</dbReference>
<dbReference type="Proteomes" id="UP000186004">
    <property type="component" value="Unassembled WGS sequence"/>
</dbReference>
<dbReference type="InterPro" id="IPR050282">
    <property type="entry name" value="Cycloisomerase_2"/>
</dbReference>
<accession>A0A1N7FP60</accession>
<dbReference type="InterPro" id="IPR015943">
    <property type="entry name" value="WD40/YVTN_repeat-like_dom_sf"/>
</dbReference>
<sequence>MEQGMQPTGHLYIQTNEVKNFVIHYARNEDGTIHEVERIATGGAGSGVYKPISGQESAPNAFEAAGSVIVTADKRFLFATNGGDNSVSSFGVGEDGKLTLIDVKRTGNVVAGRSGTAKSLAYVPASGTLYVLHSFGPDHIRLMSVDADGKLKARPEGYTINTPDKPLRVSTMIVLSPDEKFIVVGTTFDQPAKANPDGSPILWADQPDGSKKSVASNAPDPDGIIVFPVRQDGSLAEGLFQDGGGGSPFYPAFLHHRPQHFVIGYAVADGVALATLGEDGKIATGPVVKIDTSAGLPSELCWLAVSPDDQWVFATNFGYSNISSFRIDGDVISLVHSSASPKVPGDGTFRALNGTVSSGPSDNWLTPDGGFLYQIYANASKLIGYAVQADGSLSEVTSAEIPYNSPQGLAGF</sequence>
<name>A0A1N7FP60_9ACTN</name>
<comment type="similarity">
    <text evidence="1">Belongs to the cycloisomerase 2 family.</text>
</comment>
<organism evidence="2 3">
    <name type="scientific">Micromonospora avicenniae</name>
    <dbReference type="NCBI Taxonomy" id="1198245"/>
    <lineage>
        <taxon>Bacteria</taxon>
        <taxon>Bacillati</taxon>
        <taxon>Actinomycetota</taxon>
        <taxon>Actinomycetes</taxon>
        <taxon>Micromonosporales</taxon>
        <taxon>Micromonosporaceae</taxon>
        <taxon>Micromonospora</taxon>
    </lineage>
</organism>
<dbReference type="SUPFAM" id="SSF50969">
    <property type="entry name" value="YVTN repeat-like/Quinoprotein amine dehydrogenase"/>
    <property type="match status" value="1"/>
</dbReference>
<reference evidence="2 3" key="1">
    <citation type="submission" date="2017-01" db="EMBL/GenBank/DDBJ databases">
        <authorList>
            <person name="Mah S.A."/>
            <person name="Swanson W.J."/>
            <person name="Moy G.W."/>
            <person name="Vacquier V.D."/>
        </authorList>
    </citation>
    <scope>NUCLEOTIDE SEQUENCE [LARGE SCALE GENOMIC DNA]</scope>
    <source>
        <strain evidence="2 3">DSM 45758</strain>
    </source>
</reference>
<dbReference type="EMBL" id="FTNF01000043">
    <property type="protein sequence ID" value="SIS02178.1"/>
    <property type="molecule type" value="Genomic_DNA"/>
</dbReference>
<dbReference type="Gene3D" id="2.130.10.10">
    <property type="entry name" value="YVTN repeat-like/Quinoprotein amine dehydrogenase"/>
    <property type="match status" value="2"/>
</dbReference>
<evidence type="ECO:0000313" key="3">
    <source>
        <dbReference type="Proteomes" id="UP000186004"/>
    </source>
</evidence>
<dbReference type="OrthoDB" id="3395603at2"/>
<evidence type="ECO:0000313" key="2">
    <source>
        <dbReference type="EMBL" id="SIS02178.1"/>
    </source>
</evidence>
<evidence type="ECO:0000256" key="1">
    <source>
        <dbReference type="ARBA" id="ARBA00005564"/>
    </source>
</evidence>
<dbReference type="InterPro" id="IPR019405">
    <property type="entry name" value="Lactonase_7-beta_prop"/>
</dbReference>
<dbReference type="InterPro" id="IPR011044">
    <property type="entry name" value="Quino_amine_DH_bsu"/>
</dbReference>
<dbReference type="STRING" id="1198245.SAMN05444858_1437"/>
<keyword evidence="3" id="KW-1185">Reference proteome</keyword>
<dbReference type="AlphaFoldDB" id="A0A1N7FP60"/>
<dbReference type="GO" id="GO:0017057">
    <property type="term" value="F:6-phosphogluconolactonase activity"/>
    <property type="evidence" value="ECO:0007669"/>
    <property type="project" value="TreeGrafter"/>
</dbReference>
<gene>
    <name evidence="2" type="ORF">SAMN05444858_1437</name>
</gene>
<proteinExistence type="inferred from homology"/>
<dbReference type="PANTHER" id="PTHR30344">
    <property type="entry name" value="6-PHOSPHOGLUCONOLACTONASE-RELATED"/>
    <property type="match status" value="1"/>
</dbReference>
<dbReference type="PANTHER" id="PTHR30344:SF1">
    <property type="entry name" value="6-PHOSPHOGLUCONOLACTONASE"/>
    <property type="match status" value="1"/>
</dbReference>